<dbReference type="AlphaFoldDB" id="A0A9Q0Y6M9"/>
<keyword evidence="3" id="KW-1185">Reference proteome</keyword>
<evidence type="ECO:0000313" key="3">
    <source>
        <dbReference type="Proteomes" id="UP001142489"/>
    </source>
</evidence>
<organism evidence="2 3">
    <name type="scientific">Phrynocephalus forsythii</name>
    <dbReference type="NCBI Taxonomy" id="171643"/>
    <lineage>
        <taxon>Eukaryota</taxon>
        <taxon>Metazoa</taxon>
        <taxon>Chordata</taxon>
        <taxon>Craniata</taxon>
        <taxon>Vertebrata</taxon>
        <taxon>Euteleostomi</taxon>
        <taxon>Lepidosauria</taxon>
        <taxon>Squamata</taxon>
        <taxon>Bifurcata</taxon>
        <taxon>Unidentata</taxon>
        <taxon>Episquamata</taxon>
        <taxon>Toxicofera</taxon>
        <taxon>Iguania</taxon>
        <taxon>Acrodonta</taxon>
        <taxon>Agamidae</taxon>
        <taxon>Agaminae</taxon>
        <taxon>Phrynocephalus</taxon>
    </lineage>
</organism>
<accession>A0A9Q0Y6M9</accession>
<proteinExistence type="predicted"/>
<reference evidence="2" key="1">
    <citation type="journal article" date="2023" name="DNA Res.">
        <title>Chromosome-level genome assembly of Phrynocephalus forsythii using third-generation DNA sequencing and Hi-C analysis.</title>
        <authorList>
            <person name="Qi Y."/>
            <person name="Zhao W."/>
            <person name="Zhao Y."/>
            <person name="Niu C."/>
            <person name="Cao S."/>
            <person name="Zhang Y."/>
        </authorList>
    </citation>
    <scope>NUCLEOTIDE SEQUENCE</scope>
    <source>
        <tissue evidence="2">Muscle</tissue>
    </source>
</reference>
<dbReference type="EMBL" id="JAPFRF010000002">
    <property type="protein sequence ID" value="KAJ7341588.1"/>
    <property type="molecule type" value="Genomic_DNA"/>
</dbReference>
<comment type="caution">
    <text evidence="2">The sequence shown here is derived from an EMBL/GenBank/DDBJ whole genome shotgun (WGS) entry which is preliminary data.</text>
</comment>
<dbReference type="OrthoDB" id="9050411at2759"/>
<name>A0A9Q0Y6M9_9SAUR</name>
<dbReference type="Proteomes" id="UP001142489">
    <property type="component" value="Unassembled WGS sequence"/>
</dbReference>
<evidence type="ECO:0000256" key="1">
    <source>
        <dbReference type="SAM" id="MobiDB-lite"/>
    </source>
</evidence>
<feature type="region of interest" description="Disordered" evidence="1">
    <location>
        <begin position="157"/>
        <end position="181"/>
    </location>
</feature>
<evidence type="ECO:0000313" key="2">
    <source>
        <dbReference type="EMBL" id="KAJ7341588.1"/>
    </source>
</evidence>
<feature type="compositionally biased region" description="Polar residues" evidence="1">
    <location>
        <begin position="157"/>
        <end position="170"/>
    </location>
</feature>
<gene>
    <name evidence="2" type="ORF">JRQ81_005872</name>
</gene>
<sequence>MQAYTRHVLQKLPSYWDALSSDHRATLRSYHGELLAILDYQTLTARHLADAALKQLATAVYLRSRACLHTATITDDAWNRIEDSPFDGEGLFAATTDESINNIVKMRKTAKSISTQGTSSQSAQCSTPYSWCRNYSFNQPRTYNRFCHTFNTQSTYRSGQQFRQHPSQPSRHQERKLKLNS</sequence>
<protein>
    <submittedName>
        <fullName evidence="2">Uncharacterized protein</fullName>
    </submittedName>
</protein>